<accession>Q3ZVR2</accession>
<sequence length="152" mass="16959">MAVNTTTLKLNKEQELLMRQRANLARNKGINKGISKEKKKSRLKILITFLGTLLVCTGGFVGGYYGVQYSQNHSKNVANKITTKELGEITIPKDDKTPNINQILVALYGKNTSINIKDYNVKDIKDTSAVIYSAYMFDNSTTTVTYTVKNAE</sequence>
<feature type="transmembrane region" description="Helical" evidence="1">
    <location>
        <begin position="45"/>
        <end position="67"/>
    </location>
</feature>
<dbReference type="AlphaFoldDB" id="Q3ZVR2"/>
<keyword evidence="1" id="KW-1133">Transmembrane helix</keyword>
<dbReference type="RefSeq" id="WP_011310414.1">
    <property type="nucleotide sequence ID" value="NC_007386.1"/>
</dbReference>
<evidence type="ECO:0000256" key="1">
    <source>
        <dbReference type="SAM" id="Phobius"/>
    </source>
</evidence>
<proteinExistence type="predicted"/>
<organism evidence="2">
    <name type="scientific">Spiroplasma citri</name>
    <dbReference type="NCBI Taxonomy" id="2133"/>
    <lineage>
        <taxon>Bacteria</taxon>
        <taxon>Bacillati</taxon>
        <taxon>Mycoplasmatota</taxon>
        <taxon>Mollicutes</taxon>
        <taxon>Entomoplasmatales</taxon>
        <taxon>Spiroplasmataceae</taxon>
        <taxon>Spiroplasma</taxon>
    </lineage>
</organism>
<keyword evidence="1 2" id="KW-0812">Transmembrane</keyword>
<gene>
    <name evidence="2" type="primary">pSciA_06</name>
</gene>
<reference evidence="2" key="1">
    <citation type="journal article" date="2008" name="BMC Genomics">
        <title>The abundant extrachromosomal DNA content of the Spiroplasma citri GII3-3X genome.</title>
        <authorList>
            <person name="Saillard C."/>
            <person name="Carle P."/>
            <person name="Duret-Nurbel S."/>
            <person name="Henri R."/>
            <person name="Killiny N."/>
            <person name="Carrere S."/>
            <person name="Gouzy J."/>
            <person name="Bove J.M."/>
            <person name="Renaudin J."/>
            <person name="Foissac X."/>
        </authorList>
    </citation>
    <scope>NUCLEOTIDE SEQUENCE [LARGE SCALE GENOMIC DNA]</scope>
    <source>
        <strain evidence="2">GII3</strain>
        <plasmid evidence="2">pSciA</plasmid>
    </source>
</reference>
<geneLocation type="plasmid" evidence="2">
    <name>pSciA</name>
</geneLocation>
<keyword evidence="1" id="KW-0472">Membrane</keyword>
<protein>
    <submittedName>
        <fullName evidence="2">Hypothetical transmembrane protein</fullName>
    </submittedName>
</protein>
<keyword evidence="2" id="KW-0614">Plasmid</keyword>
<dbReference type="EMBL" id="AJ966734">
    <property type="protein sequence ID" value="CAI84907.1"/>
    <property type="molecule type" value="Genomic_DNA"/>
</dbReference>
<name>Q3ZVR2_SPICI</name>
<evidence type="ECO:0000313" key="2">
    <source>
        <dbReference type="EMBL" id="CAI84907.1"/>
    </source>
</evidence>